<name>A0A6N7QT87_9GAMM</name>
<dbReference type="Pfam" id="PF07963">
    <property type="entry name" value="N_methyl"/>
    <property type="match status" value="1"/>
</dbReference>
<sequence>MNAGRYQRGFSLLEVSIASALSFVVLAVSVQLLLSVQQNLRLANAHARLNENARAAITLIQSHIRAAGSLPCIPSALDSLLSQADPADLLAISAPEGVTPIRGDVLSLQIFRTLPADTMPASGAIAVAATTGGGECVIFEAPADSQTHSVLSESPSFSVAENTRFYLDQSVGQSDLSSLFRARQSRSGQREELVEGVYDLRIAYGVDQTGSGAMDVFLAGNEVSDWSAVRAVRLWLLVSSGSPVNGLGASAQNLVWPDGEPVVFDTGGSVTDRALYQVFATTVAIERQM</sequence>
<feature type="transmembrane region" description="Helical" evidence="1">
    <location>
        <begin position="12"/>
        <end position="34"/>
    </location>
</feature>
<dbReference type="RefSeq" id="WP_153719825.1">
    <property type="nucleotide sequence ID" value="NZ_WJPP01000004.1"/>
</dbReference>
<dbReference type="InterPro" id="IPR032092">
    <property type="entry name" value="PilW"/>
</dbReference>
<dbReference type="Proteomes" id="UP000433788">
    <property type="component" value="Unassembled WGS sequence"/>
</dbReference>
<keyword evidence="1" id="KW-0472">Membrane</keyword>
<evidence type="ECO:0000256" key="1">
    <source>
        <dbReference type="SAM" id="Phobius"/>
    </source>
</evidence>
<dbReference type="PROSITE" id="PS00409">
    <property type="entry name" value="PROKAR_NTER_METHYL"/>
    <property type="match status" value="1"/>
</dbReference>
<dbReference type="Pfam" id="PF16074">
    <property type="entry name" value="PilW"/>
    <property type="match status" value="1"/>
</dbReference>
<dbReference type="GO" id="GO:0043683">
    <property type="term" value="P:type IV pilus assembly"/>
    <property type="evidence" value="ECO:0007669"/>
    <property type="project" value="InterPro"/>
</dbReference>
<dbReference type="EMBL" id="WJPP01000004">
    <property type="protein sequence ID" value="MRH78800.1"/>
    <property type="molecule type" value="Genomic_DNA"/>
</dbReference>
<gene>
    <name evidence="2" type="ORF">GH984_08780</name>
</gene>
<keyword evidence="1" id="KW-0812">Transmembrane</keyword>
<keyword evidence="3" id="KW-1185">Reference proteome</keyword>
<evidence type="ECO:0008006" key="4">
    <source>
        <dbReference type="Google" id="ProtNLM"/>
    </source>
</evidence>
<organism evidence="2 3">
    <name type="scientific">Spiribacter salilacus</name>
    <dbReference type="NCBI Taxonomy" id="2664894"/>
    <lineage>
        <taxon>Bacteria</taxon>
        <taxon>Pseudomonadati</taxon>
        <taxon>Pseudomonadota</taxon>
        <taxon>Gammaproteobacteria</taxon>
        <taxon>Chromatiales</taxon>
        <taxon>Ectothiorhodospiraceae</taxon>
        <taxon>Spiribacter</taxon>
    </lineage>
</organism>
<comment type="caution">
    <text evidence="2">The sequence shown here is derived from an EMBL/GenBank/DDBJ whole genome shotgun (WGS) entry which is preliminary data.</text>
</comment>
<dbReference type="AlphaFoldDB" id="A0A6N7QT87"/>
<proteinExistence type="predicted"/>
<dbReference type="InterPro" id="IPR012902">
    <property type="entry name" value="N_methyl_site"/>
</dbReference>
<evidence type="ECO:0000313" key="3">
    <source>
        <dbReference type="Proteomes" id="UP000433788"/>
    </source>
</evidence>
<evidence type="ECO:0000313" key="2">
    <source>
        <dbReference type="EMBL" id="MRH78800.1"/>
    </source>
</evidence>
<reference evidence="2 3" key="1">
    <citation type="submission" date="2019-11" db="EMBL/GenBank/DDBJ databases">
        <authorList>
            <person name="Zhang X.Y."/>
        </authorList>
    </citation>
    <scope>NUCLEOTIDE SEQUENCE [LARGE SCALE GENOMIC DNA]</scope>
    <source>
        <strain evidence="2 3">C176</strain>
    </source>
</reference>
<accession>A0A6N7QT87</accession>
<protein>
    <recommendedName>
        <fullName evidence="4">Prepilin-type N-terminal cleavage/methylation domain-containing protein</fullName>
    </recommendedName>
</protein>
<keyword evidence="1" id="KW-1133">Transmembrane helix</keyword>